<gene>
    <name evidence="2" type="ORF">HKN21_02710</name>
</gene>
<dbReference type="Proteomes" id="UP000547674">
    <property type="component" value="Unassembled WGS sequence"/>
</dbReference>
<feature type="signal peptide" evidence="1">
    <location>
        <begin position="1"/>
        <end position="16"/>
    </location>
</feature>
<dbReference type="EMBL" id="JABDJR010000098">
    <property type="protein sequence ID" value="NNF05651.1"/>
    <property type="molecule type" value="Genomic_DNA"/>
</dbReference>
<evidence type="ECO:0000313" key="2">
    <source>
        <dbReference type="EMBL" id="NNF05651.1"/>
    </source>
</evidence>
<dbReference type="AlphaFoldDB" id="A0A7Y2E5R8"/>
<reference evidence="2 3" key="1">
    <citation type="submission" date="2020-03" db="EMBL/GenBank/DDBJ databases">
        <title>Metabolic flexibility allows generalist bacteria to become dominant in a frequently disturbed ecosystem.</title>
        <authorList>
            <person name="Chen Y.-J."/>
            <person name="Leung P.M."/>
            <person name="Bay S.K."/>
            <person name="Hugenholtz P."/>
            <person name="Kessler A.J."/>
            <person name="Shelley G."/>
            <person name="Waite D.W."/>
            <person name="Cook P.L."/>
            <person name="Greening C."/>
        </authorList>
    </citation>
    <scope>NUCLEOTIDE SEQUENCE [LARGE SCALE GENOMIC DNA]</scope>
    <source>
        <strain evidence="2">SS_bin_28</strain>
    </source>
</reference>
<organism evidence="2 3">
    <name type="scientific">Eiseniibacteriota bacterium</name>
    <dbReference type="NCBI Taxonomy" id="2212470"/>
    <lineage>
        <taxon>Bacteria</taxon>
        <taxon>Candidatus Eiseniibacteriota</taxon>
    </lineage>
</organism>
<dbReference type="PROSITE" id="PS51257">
    <property type="entry name" value="PROKAR_LIPOPROTEIN"/>
    <property type="match status" value="1"/>
</dbReference>
<comment type="caution">
    <text evidence="2">The sequence shown here is derived from an EMBL/GenBank/DDBJ whole genome shotgun (WGS) entry which is preliminary data.</text>
</comment>
<feature type="chain" id="PRO_5031408839" evidence="1">
    <location>
        <begin position="17"/>
        <end position="194"/>
    </location>
</feature>
<protein>
    <submittedName>
        <fullName evidence="2">Uncharacterized protein</fullName>
    </submittedName>
</protein>
<evidence type="ECO:0000313" key="3">
    <source>
        <dbReference type="Proteomes" id="UP000547674"/>
    </source>
</evidence>
<keyword evidence="1" id="KW-0732">Signal</keyword>
<name>A0A7Y2E5R8_UNCEI</name>
<evidence type="ECO:0000256" key="1">
    <source>
        <dbReference type="SAM" id="SignalP"/>
    </source>
</evidence>
<accession>A0A7Y2E5R8</accession>
<sequence>MKRRFLLFLVAALALAGCKGDEQLDKYMDAASKGRLAQIPAADLVFVSLKCATPPGNLPPLDGGQVFGRSGTTVLLTIPKRSLPKLRDVTQVQSAVVWGGSEEGKRLDPGLRAQLLGALDENPKQTSSVPMIATFRSERSDLEAQLQAMGAETRTVAGRVVTLDATPEVVFSMIAMDDLVNLTRPRKLNPLFKK</sequence>
<proteinExistence type="predicted"/>